<protein>
    <submittedName>
        <fullName evidence="2">Uncharacterized protein</fullName>
    </submittedName>
</protein>
<accession>E2A913</accession>
<evidence type="ECO:0000313" key="2">
    <source>
        <dbReference type="EMBL" id="EFN70072.1"/>
    </source>
</evidence>
<organism evidence="3">
    <name type="scientific">Camponotus floridanus</name>
    <name type="common">Florida carpenter ant</name>
    <dbReference type="NCBI Taxonomy" id="104421"/>
    <lineage>
        <taxon>Eukaryota</taxon>
        <taxon>Metazoa</taxon>
        <taxon>Ecdysozoa</taxon>
        <taxon>Arthropoda</taxon>
        <taxon>Hexapoda</taxon>
        <taxon>Insecta</taxon>
        <taxon>Pterygota</taxon>
        <taxon>Neoptera</taxon>
        <taxon>Endopterygota</taxon>
        <taxon>Hymenoptera</taxon>
        <taxon>Apocrita</taxon>
        <taxon>Aculeata</taxon>
        <taxon>Formicoidea</taxon>
        <taxon>Formicidae</taxon>
        <taxon>Formicinae</taxon>
        <taxon>Camponotus</taxon>
    </lineage>
</organism>
<feature type="region of interest" description="Disordered" evidence="1">
    <location>
        <begin position="310"/>
        <end position="350"/>
    </location>
</feature>
<dbReference type="OrthoDB" id="29058at2759"/>
<proteinExistence type="predicted"/>
<dbReference type="STRING" id="104421.E2A913"/>
<gene>
    <name evidence="2" type="ORF">EAG_02392</name>
</gene>
<feature type="region of interest" description="Disordered" evidence="1">
    <location>
        <begin position="421"/>
        <end position="443"/>
    </location>
</feature>
<dbReference type="EMBL" id="GL437704">
    <property type="protein sequence ID" value="EFN70072.1"/>
    <property type="molecule type" value="Genomic_DNA"/>
</dbReference>
<keyword evidence="3" id="KW-1185">Reference proteome</keyword>
<feature type="region of interest" description="Disordered" evidence="1">
    <location>
        <begin position="270"/>
        <end position="290"/>
    </location>
</feature>
<sequence>MHFDLNVDCCLCAFEILPIRYGEFMKLNLRDEELLNHIVEKHLPLHCQLCGDLYKSKEDFKSFDKCKWWSQFSLSPIGLEQKLKQYCISNYNGICTPPELQRKTSTPMLGQKASFETPCVPYFSLKTPKTNSPINAQISQNSGICSITEFFSFSHISNEDTPFRTFKDEQSSKNNSGRKLNIMEEEDEIADNKAEKITADETVYMNLTEAEGGILESPASNICEKSDRTPDVVKKVRFSDQHETVLKCDDSIKSCVKITLNASTEEEKFHDAHQISSTPSAKNLEDTNDIKDTRKIVQDIENTKDNQVEIKKCSSEKPLQNSSDLQNDTKNTEKENQNPEIKDEDSSAMCRQESSRVLITVLMESNSGDLNTDLMPLINSGLKKLQEQLASTNQPSSEVESTDTVNLSKKSITRMQMSVENVESYSTKDPTDRRQIVPSSSLPTRNVKNNNGFFAAVAQAMKYALKSFSGLGIPASNNQVTTTEVIEQRKIIEESTSTSLEPATASSHSIQLRPNKRAREIAEVTPMQVDSAVDIQSPLAKRQKGWYTMIKARQPIHRMRNRYTPTSSKGVQVFSQGSLTVGDTVLPLPVRAHQSTQTE</sequence>
<name>E2A913_CAMFO</name>
<dbReference type="OMA" id="TQVFHQG"/>
<dbReference type="Proteomes" id="UP000000311">
    <property type="component" value="Unassembled WGS sequence"/>
</dbReference>
<feature type="compositionally biased region" description="Polar residues" evidence="1">
    <location>
        <begin position="317"/>
        <end position="329"/>
    </location>
</feature>
<reference evidence="2 3" key="1">
    <citation type="journal article" date="2010" name="Science">
        <title>Genomic comparison of the ants Camponotus floridanus and Harpegnathos saltator.</title>
        <authorList>
            <person name="Bonasio R."/>
            <person name="Zhang G."/>
            <person name="Ye C."/>
            <person name="Mutti N.S."/>
            <person name="Fang X."/>
            <person name="Qin N."/>
            <person name="Donahue G."/>
            <person name="Yang P."/>
            <person name="Li Q."/>
            <person name="Li C."/>
            <person name="Zhang P."/>
            <person name="Huang Z."/>
            <person name="Berger S.L."/>
            <person name="Reinberg D."/>
            <person name="Wang J."/>
            <person name="Liebig J."/>
        </authorList>
    </citation>
    <scope>NUCLEOTIDE SEQUENCE [LARGE SCALE GENOMIC DNA]</scope>
    <source>
        <strain evidence="3">C129</strain>
    </source>
</reference>
<evidence type="ECO:0000313" key="3">
    <source>
        <dbReference type="Proteomes" id="UP000000311"/>
    </source>
</evidence>
<dbReference type="AlphaFoldDB" id="E2A913"/>
<evidence type="ECO:0000256" key="1">
    <source>
        <dbReference type="SAM" id="MobiDB-lite"/>
    </source>
</evidence>
<dbReference type="InParanoid" id="E2A913"/>
<feature type="compositionally biased region" description="Basic and acidic residues" evidence="1">
    <location>
        <begin position="330"/>
        <end position="345"/>
    </location>
</feature>